<evidence type="ECO:0000313" key="9">
    <source>
        <dbReference type="Proteomes" id="UP000576260"/>
    </source>
</evidence>
<evidence type="ECO:0000313" key="8">
    <source>
        <dbReference type="EMBL" id="QNS14755.1"/>
    </source>
</evidence>
<evidence type="ECO:0000256" key="4">
    <source>
        <dbReference type="HAMAP-Rule" id="MF_00908"/>
    </source>
</evidence>
<proteinExistence type="inferred from homology"/>
<keyword evidence="9" id="KW-1185">Reference proteome</keyword>
<dbReference type="InterPro" id="IPR033761">
    <property type="entry name" value="SeqA_N"/>
</dbReference>
<sequence>MKRIEIDDELYQYIASRTQSIGETASDILRRLLRLPQSPQPFVLVQEHMINELKELVKTPSRATSKKDDSNAEKTVAKLEDILDSEHFMNENKNVVRFMMLLAALYRSNPAAFAKATENVRGNERIYFSQSEEEILATGSGVKAKQIPDSPFWVITNNNTARKGLILKGVMESMQVPVKLIERIQALFK</sequence>
<evidence type="ECO:0000256" key="2">
    <source>
        <dbReference type="ARBA" id="ARBA00022880"/>
    </source>
</evidence>
<dbReference type="SUPFAM" id="SSF82808">
    <property type="entry name" value="Replication modulator SeqA, C-terminal DNA-binding domain"/>
    <property type="match status" value="1"/>
</dbReference>
<comment type="similarity">
    <text evidence="4 5">Belongs to the SeqA family.</text>
</comment>
<comment type="function">
    <text evidence="4 5">Negative regulator of replication initiation, which contributes to regulation of DNA replication and ensures that replication initiation occurs exactly once per chromosome per cell cycle. Binds to pairs of hemimethylated GATC sequences in the oriC region, thus preventing assembly of replication proteins and re-initiation at newly replicated origins. Repression is relieved when the region becomes fully methylated.</text>
</comment>
<dbReference type="KEGG" id="mbos:ICJ55_08360"/>
<feature type="domain" description="Replication modulator SeqA C-terminal DNA-binding" evidence="6">
    <location>
        <begin position="78"/>
        <end position="185"/>
    </location>
</feature>
<dbReference type="GO" id="GO:0003677">
    <property type="term" value="F:DNA binding"/>
    <property type="evidence" value="ECO:0007669"/>
    <property type="project" value="UniProtKB-UniRule"/>
</dbReference>
<organism evidence="8 9">
    <name type="scientific">Mannheimia bovis</name>
    <dbReference type="NCBI Taxonomy" id="2770636"/>
    <lineage>
        <taxon>Bacteria</taxon>
        <taxon>Pseudomonadati</taxon>
        <taxon>Pseudomonadota</taxon>
        <taxon>Gammaproteobacteria</taxon>
        <taxon>Pasteurellales</taxon>
        <taxon>Pasteurellaceae</taxon>
        <taxon>Mannheimia</taxon>
    </lineage>
</organism>
<comment type="subunit">
    <text evidence="4">Homodimer. Polymerizes to form helical filaments.</text>
</comment>
<dbReference type="InterPro" id="IPR026577">
    <property type="entry name" value="SeqA_DNA-bd_C"/>
</dbReference>
<feature type="domain" description="Negative modulator of initiation of replication SeqA N-terminal" evidence="7">
    <location>
        <begin position="1"/>
        <end position="36"/>
    </location>
</feature>
<dbReference type="HAMAP" id="MF_00908">
    <property type="entry name" value="SeqA"/>
    <property type="match status" value="1"/>
</dbReference>
<gene>
    <name evidence="4 8" type="primary">seqA</name>
    <name evidence="8" type="ORF">ICJ55_08360</name>
</gene>
<comment type="caution">
    <text evidence="4">Lacks conserved residue(s) required for the propagation of feature annotation.</text>
</comment>
<dbReference type="Pfam" id="PF03925">
    <property type="entry name" value="SeqA"/>
    <property type="match status" value="1"/>
</dbReference>
<keyword evidence="3 4" id="KW-0238">DNA-binding</keyword>
<dbReference type="RefSeq" id="WP_188156389.1">
    <property type="nucleotide sequence ID" value="NZ_CP061280.1"/>
</dbReference>
<accession>A0A7H1C1A0</accession>
<dbReference type="InterPro" id="IPR005621">
    <property type="entry name" value="SeqA"/>
</dbReference>
<dbReference type="GO" id="GO:0032297">
    <property type="term" value="P:negative regulation of DNA-templated DNA replication initiation"/>
    <property type="evidence" value="ECO:0007669"/>
    <property type="project" value="UniProtKB-UniRule"/>
</dbReference>
<dbReference type="PIRSF" id="PIRSF019401">
    <property type="entry name" value="SeqA"/>
    <property type="match status" value="1"/>
</dbReference>
<evidence type="ECO:0000256" key="1">
    <source>
        <dbReference type="ARBA" id="ARBA00022490"/>
    </source>
</evidence>
<dbReference type="Gene3D" id="1.10.1220.10">
    <property type="entry name" value="Met repressor-like"/>
    <property type="match status" value="1"/>
</dbReference>
<dbReference type="Pfam" id="PF17206">
    <property type="entry name" value="SeqA_N"/>
    <property type="match status" value="1"/>
</dbReference>
<evidence type="ECO:0000256" key="3">
    <source>
        <dbReference type="ARBA" id="ARBA00023125"/>
    </source>
</evidence>
<evidence type="ECO:0000256" key="5">
    <source>
        <dbReference type="PIRNR" id="PIRNR019401"/>
    </source>
</evidence>
<dbReference type="SUPFAM" id="SSF47598">
    <property type="entry name" value="Ribbon-helix-helix"/>
    <property type="match status" value="1"/>
</dbReference>
<dbReference type="Gene3D" id="1.20.1380.10">
    <property type="entry name" value="Replication modulator SeqA, C-terminal DNA-binding domain"/>
    <property type="match status" value="1"/>
</dbReference>
<dbReference type="AlphaFoldDB" id="A0A7H1C1A0"/>
<dbReference type="GO" id="GO:0006355">
    <property type="term" value="P:regulation of DNA-templated transcription"/>
    <property type="evidence" value="ECO:0007669"/>
    <property type="project" value="InterPro"/>
</dbReference>
<dbReference type="InterPro" id="IPR013321">
    <property type="entry name" value="Arc_rbn_hlx_hlx"/>
</dbReference>
<name>A0A7H1C1A0_9PAST</name>
<dbReference type="EMBL" id="CP061280">
    <property type="protein sequence ID" value="QNS14755.1"/>
    <property type="molecule type" value="Genomic_DNA"/>
</dbReference>
<dbReference type="NCBIfam" id="NF008389">
    <property type="entry name" value="PRK11187.1"/>
    <property type="match status" value="1"/>
</dbReference>
<dbReference type="Proteomes" id="UP000576260">
    <property type="component" value="Chromosome"/>
</dbReference>
<reference evidence="8 9" key="1">
    <citation type="submission" date="2020-09" db="EMBL/GenBank/DDBJ databases">
        <title>Mannheimia bovis sp.nov., isolated from a cow.</title>
        <authorList>
            <person name="Li F."/>
        </authorList>
    </citation>
    <scope>NUCLEOTIDE SEQUENCE [LARGE SCALE GENOMIC DNA]</scope>
    <source>
        <strain evidence="8 9">ZY190616</strain>
    </source>
</reference>
<evidence type="ECO:0000259" key="7">
    <source>
        <dbReference type="Pfam" id="PF17206"/>
    </source>
</evidence>
<dbReference type="InterPro" id="IPR036835">
    <property type="entry name" value="SeqA_DNA-bd_C_sf"/>
</dbReference>
<keyword evidence="1 4" id="KW-0963">Cytoplasm</keyword>
<dbReference type="GO" id="GO:0005737">
    <property type="term" value="C:cytoplasm"/>
    <property type="evidence" value="ECO:0007669"/>
    <property type="project" value="UniProtKB-SubCell"/>
</dbReference>
<dbReference type="InterPro" id="IPR010985">
    <property type="entry name" value="Ribbon_hlx_hlx"/>
</dbReference>
<evidence type="ECO:0000259" key="6">
    <source>
        <dbReference type="Pfam" id="PF03925"/>
    </source>
</evidence>
<protein>
    <recommendedName>
        <fullName evidence="4 5">Negative modulator of initiation of replication</fullName>
    </recommendedName>
</protein>
<keyword evidence="2 4" id="KW-0236">DNA replication inhibitor</keyword>
<comment type="subcellular location">
    <subcellularLocation>
        <location evidence="4 5">Cytoplasm</location>
    </subcellularLocation>
</comment>